<evidence type="ECO:0000256" key="6">
    <source>
        <dbReference type="ARBA" id="ARBA00023014"/>
    </source>
</evidence>
<dbReference type="GO" id="GO:0051539">
    <property type="term" value="F:4 iron, 4 sulfur cluster binding"/>
    <property type="evidence" value="ECO:0007669"/>
    <property type="project" value="UniProtKB-UniRule"/>
</dbReference>
<feature type="domain" description="DNA primase large subunit C-terminal" evidence="8">
    <location>
        <begin position="283"/>
        <end position="367"/>
    </location>
</feature>
<feature type="binding site" evidence="7">
    <location>
        <position position="289"/>
    </location>
    <ligand>
        <name>[4Fe-4S] cluster</name>
        <dbReference type="ChEBI" id="CHEBI:49883"/>
    </ligand>
</feature>
<evidence type="ECO:0000313" key="9">
    <source>
        <dbReference type="EMBL" id="OWJ55708.1"/>
    </source>
</evidence>
<dbReference type="PANTHER" id="PTHR10537">
    <property type="entry name" value="DNA PRIMASE LARGE SUBUNIT"/>
    <property type="match status" value="1"/>
</dbReference>
<keyword evidence="10" id="KW-1185">Reference proteome</keyword>
<dbReference type="GO" id="GO:0006269">
    <property type="term" value="P:DNA replication, synthesis of primer"/>
    <property type="evidence" value="ECO:0007669"/>
    <property type="project" value="UniProtKB-UniRule"/>
</dbReference>
<gene>
    <name evidence="7" type="primary">priL</name>
    <name evidence="9" type="ORF">Pdsh_02720</name>
</gene>
<reference evidence="9 10" key="1">
    <citation type="submission" date="2017-05" db="EMBL/GenBank/DDBJ databases">
        <title>The draft genome of the hyperthermophilic archaeon 'Pyrodictium delaneyi strain Hulk', an iron and nitrate reducer, reveals the capacity for sulfate reduction.</title>
        <authorList>
            <person name="Demey L.M."/>
            <person name="Miller C."/>
            <person name="Manzella M."/>
            <person name="Reguera G."/>
            <person name="Kashefi K."/>
        </authorList>
    </citation>
    <scope>NUCLEOTIDE SEQUENCE [LARGE SCALE GENOMIC DNA]</scope>
    <source>
        <strain evidence="9 10">Hulk</strain>
    </source>
</reference>
<keyword evidence="6 7" id="KW-0411">Iron-sulfur</keyword>
<dbReference type="SUPFAM" id="SSF140914">
    <property type="entry name" value="PriB N-terminal domain-like"/>
    <property type="match status" value="1"/>
</dbReference>
<dbReference type="Proteomes" id="UP000196694">
    <property type="component" value="Unassembled WGS sequence"/>
</dbReference>
<dbReference type="CDD" id="cd06560">
    <property type="entry name" value="PriL"/>
    <property type="match status" value="1"/>
</dbReference>
<evidence type="ECO:0000256" key="4">
    <source>
        <dbReference type="ARBA" id="ARBA00022723"/>
    </source>
</evidence>
<comment type="similarity">
    <text evidence="7">Belongs to the eukaryotic-type primase large subunit family.</text>
</comment>
<dbReference type="GO" id="GO:0006270">
    <property type="term" value="P:DNA replication initiation"/>
    <property type="evidence" value="ECO:0007669"/>
    <property type="project" value="TreeGrafter"/>
</dbReference>
<feature type="binding site" evidence="7">
    <location>
        <position position="362"/>
    </location>
    <ligand>
        <name>[4Fe-4S] cluster</name>
        <dbReference type="ChEBI" id="CHEBI:49883"/>
    </ligand>
</feature>
<name>A0A211YRM8_9CREN</name>
<sequence length="405" mass="46117">MEGVGETPPWKPQSGDTGRTYYYQSSGVTRAMSYATSLALLDTRLYPFLADPVAIARKRFGVDPLEVARRRHEYVDIAFKRLDAALRRAFIPGPWRTLEEEVLSFYYAALAASLSENRWVISRLALAEANRAYELLKDEKDEVVAHLGRVVGIRSLAYGRTYREPIAMVRGVPVYRIYSYSMSLLEYIRAARRLLGDDSWKPINYPVKKGVIFLEKHHVLRVLKEVLTEYIENRIRSLGEGVDPGLIEPIAGLVEHVKKIISARQKPRIEGGRVEIPKGVIIEDAFPPCIADLATRARKGEHLSHHERFALATFLLNLGADIEYVLDYFRNMPDFNERIARYQVEHLAGLRGSGKKYRVYSCEKMKTLGICRADCGTRSPISAYYRRIRSSKRLEAGSSQDKAEM</sequence>
<protein>
    <recommendedName>
        <fullName evidence="7">DNA primase large subunit PriL</fullName>
    </recommendedName>
</protein>
<comment type="caution">
    <text evidence="9">The sequence shown here is derived from an EMBL/GenBank/DDBJ whole genome shotgun (WGS) entry which is preliminary data.</text>
</comment>
<dbReference type="EMBL" id="NCQP01000001">
    <property type="protein sequence ID" value="OWJ55708.1"/>
    <property type="molecule type" value="Genomic_DNA"/>
</dbReference>
<dbReference type="InterPro" id="IPR007238">
    <property type="entry name" value="DNA_primase_lsu_euk/arc"/>
</dbReference>
<comment type="cofactor">
    <cofactor evidence="7">
        <name>[4Fe-4S] cluster</name>
        <dbReference type="ChEBI" id="CHEBI:49883"/>
    </cofactor>
    <text evidence="7">Binds 1 [4Fe-4S] cluster.</text>
</comment>
<comment type="function">
    <text evidence="7">Regulatory subunit of DNA primase, an RNA polymerase that catalyzes the synthesis of short RNA molecules used as primers for DNA polymerase during DNA replication. Stabilizes and modulates the activity of the small subunit, increasing the rate of DNA synthesis, and conferring RNA synthesis capability. The DNA polymerase activity may enable DNA primase to also catalyze primer extension after primer synthesis. May also play a role in DNA repair.</text>
</comment>
<dbReference type="GO" id="GO:0046872">
    <property type="term" value="F:metal ion binding"/>
    <property type="evidence" value="ECO:0007669"/>
    <property type="project" value="UniProtKB-KW"/>
</dbReference>
<dbReference type="InterPro" id="IPR058560">
    <property type="entry name" value="DNA_primase_C"/>
</dbReference>
<evidence type="ECO:0000256" key="1">
    <source>
        <dbReference type="ARBA" id="ARBA00022485"/>
    </source>
</evidence>
<dbReference type="HAMAP" id="MF_00701">
    <property type="entry name" value="DNA_primase_lrg_arc"/>
    <property type="match status" value="1"/>
</dbReference>
<keyword evidence="2 7" id="KW-0639">Primosome</keyword>
<keyword evidence="4 7" id="KW-0479">Metal-binding</keyword>
<comment type="subunit">
    <text evidence="7">Heterodimer of a small subunit (PriS) and a large subunit (PriL).</text>
</comment>
<dbReference type="InterPro" id="IPR023642">
    <property type="entry name" value="DNA_primase_lsu_PriL"/>
</dbReference>
<dbReference type="GO" id="GO:1990077">
    <property type="term" value="C:primosome complex"/>
    <property type="evidence" value="ECO:0007669"/>
    <property type="project" value="UniProtKB-KW"/>
</dbReference>
<accession>A0A211YRM8</accession>
<feature type="binding site" evidence="7">
    <location>
        <position position="375"/>
    </location>
    <ligand>
        <name>[4Fe-4S] cluster</name>
        <dbReference type="ChEBI" id="CHEBI:49883"/>
    </ligand>
</feature>
<evidence type="ECO:0000256" key="2">
    <source>
        <dbReference type="ARBA" id="ARBA00022515"/>
    </source>
</evidence>
<proteinExistence type="inferred from homology"/>
<dbReference type="AlphaFoldDB" id="A0A211YRM8"/>
<evidence type="ECO:0000313" key="10">
    <source>
        <dbReference type="Proteomes" id="UP000196694"/>
    </source>
</evidence>
<evidence type="ECO:0000256" key="5">
    <source>
        <dbReference type="ARBA" id="ARBA00023004"/>
    </source>
</evidence>
<dbReference type="PANTHER" id="PTHR10537:SF3">
    <property type="entry name" value="DNA PRIMASE LARGE SUBUNIT"/>
    <property type="match status" value="1"/>
</dbReference>
<keyword evidence="1 7" id="KW-0004">4Fe-4S</keyword>
<evidence type="ECO:0000259" key="8">
    <source>
        <dbReference type="Pfam" id="PF04104"/>
    </source>
</evidence>
<dbReference type="GO" id="GO:0003899">
    <property type="term" value="F:DNA-directed RNA polymerase activity"/>
    <property type="evidence" value="ECO:0007669"/>
    <property type="project" value="InterPro"/>
</dbReference>
<dbReference type="Pfam" id="PF04104">
    <property type="entry name" value="DNA_primase_lrg"/>
    <property type="match status" value="1"/>
</dbReference>
<keyword evidence="3 7" id="KW-0235">DNA replication</keyword>
<evidence type="ECO:0000256" key="7">
    <source>
        <dbReference type="HAMAP-Rule" id="MF_00701"/>
    </source>
</evidence>
<keyword evidence="5 7" id="KW-0408">Iron</keyword>
<organism evidence="9 10">
    <name type="scientific">Pyrodictium delaneyi</name>
    <dbReference type="NCBI Taxonomy" id="1273541"/>
    <lineage>
        <taxon>Archaea</taxon>
        <taxon>Thermoproteota</taxon>
        <taxon>Thermoprotei</taxon>
        <taxon>Desulfurococcales</taxon>
        <taxon>Pyrodictiaceae</taxon>
        <taxon>Pyrodictium</taxon>
    </lineage>
</organism>
<evidence type="ECO:0000256" key="3">
    <source>
        <dbReference type="ARBA" id="ARBA00022705"/>
    </source>
</evidence>
<feature type="binding site" evidence="7">
    <location>
        <position position="371"/>
    </location>
    <ligand>
        <name>[4Fe-4S] cluster</name>
        <dbReference type="ChEBI" id="CHEBI:49883"/>
    </ligand>
</feature>